<feature type="compositionally biased region" description="Gly residues" evidence="1">
    <location>
        <begin position="17"/>
        <end position="26"/>
    </location>
</feature>
<feature type="region of interest" description="Disordered" evidence="1">
    <location>
        <begin position="1"/>
        <end position="31"/>
    </location>
</feature>
<sequence length="369" mass="39207">MGASLAGGASSRASNDRGGGSFGGQGFSSFDEVKTGKLGVQVTLEDLELPARREVVTAASAAAQMMGAAPGSQSQPQDGQAQASQPAAAQVQGPRITEEILPGGEARGQKAFREDGLVGTEAQQLQLLAHYAELCEDFRLYQRTTRQEGAALETDGAQLLLLSGPPGTGKTRHAVTFARALGLPLLVAQPPLGTQGGPRSGSAWAAQLRREVQGRDCALFLDEIDQHVGDEGFASGLRQFLDGVCQPSGNKVLLVGTTNRIERLPQDVRHRAEVISFDLPERVHLAEMWNGYAKHLKAEDLQQLASVSANAGATGRDVRHCASLCEREAAIRFLNEQRGMGYCHGAALASCPGPRLEQYLRCVRGRSSE</sequence>
<dbReference type="InterPro" id="IPR003593">
    <property type="entry name" value="AAA+_ATPase"/>
</dbReference>
<evidence type="ECO:0000313" key="4">
    <source>
        <dbReference type="EMBL" id="CAE8655352.1"/>
    </source>
</evidence>
<dbReference type="SMART" id="SM00382">
    <property type="entry name" value="AAA"/>
    <property type="match status" value="1"/>
</dbReference>
<feature type="region of interest" description="Disordered" evidence="1">
    <location>
        <begin position="66"/>
        <end position="95"/>
    </location>
</feature>
<evidence type="ECO:0000256" key="1">
    <source>
        <dbReference type="SAM" id="MobiDB-lite"/>
    </source>
</evidence>
<name>A0A813GU35_POLGL</name>
<feature type="compositionally biased region" description="Low complexity" evidence="1">
    <location>
        <begin position="1"/>
        <end position="13"/>
    </location>
</feature>
<dbReference type="GO" id="GO:0005524">
    <property type="term" value="F:ATP binding"/>
    <property type="evidence" value="ECO:0007669"/>
    <property type="project" value="InterPro"/>
</dbReference>
<proteinExistence type="predicted"/>
<evidence type="ECO:0000259" key="2">
    <source>
        <dbReference type="SMART" id="SM00382"/>
    </source>
</evidence>
<dbReference type="AlphaFoldDB" id="A0A813GU35"/>
<dbReference type="Proteomes" id="UP000626109">
    <property type="component" value="Unassembled WGS sequence"/>
</dbReference>
<keyword evidence="5" id="KW-1185">Reference proteome</keyword>
<dbReference type="Proteomes" id="UP000654075">
    <property type="component" value="Unassembled WGS sequence"/>
</dbReference>
<dbReference type="InterPro" id="IPR027417">
    <property type="entry name" value="P-loop_NTPase"/>
</dbReference>
<comment type="caution">
    <text evidence="3">The sequence shown here is derived from an EMBL/GenBank/DDBJ whole genome shotgun (WGS) entry which is preliminary data.</text>
</comment>
<dbReference type="Pfam" id="PF00004">
    <property type="entry name" value="AAA"/>
    <property type="match status" value="1"/>
</dbReference>
<protein>
    <recommendedName>
        <fullName evidence="2">AAA+ ATPase domain-containing protein</fullName>
    </recommendedName>
</protein>
<dbReference type="Gene3D" id="3.40.50.300">
    <property type="entry name" value="P-loop containing nucleotide triphosphate hydrolases"/>
    <property type="match status" value="1"/>
</dbReference>
<reference evidence="3" key="1">
    <citation type="submission" date="2021-02" db="EMBL/GenBank/DDBJ databases">
        <authorList>
            <person name="Dougan E. K."/>
            <person name="Rhodes N."/>
            <person name="Thang M."/>
            <person name="Chan C."/>
        </authorList>
    </citation>
    <scope>NUCLEOTIDE SEQUENCE</scope>
</reference>
<organism evidence="3 5">
    <name type="scientific">Polarella glacialis</name>
    <name type="common">Dinoflagellate</name>
    <dbReference type="NCBI Taxonomy" id="89957"/>
    <lineage>
        <taxon>Eukaryota</taxon>
        <taxon>Sar</taxon>
        <taxon>Alveolata</taxon>
        <taxon>Dinophyceae</taxon>
        <taxon>Suessiales</taxon>
        <taxon>Suessiaceae</taxon>
        <taxon>Polarella</taxon>
    </lineage>
</organism>
<dbReference type="OrthoDB" id="10042665at2759"/>
<dbReference type="EMBL" id="CAJNNV010029551">
    <property type="protein sequence ID" value="CAE8628933.1"/>
    <property type="molecule type" value="Genomic_DNA"/>
</dbReference>
<gene>
    <name evidence="3" type="ORF">PGLA1383_LOCUS45532</name>
    <name evidence="4" type="ORF">PGLA2088_LOCUS11577</name>
</gene>
<dbReference type="EMBL" id="CAJNNW010013445">
    <property type="protein sequence ID" value="CAE8655352.1"/>
    <property type="molecule type" value="Genomic_DNA"/>
</dbReference>
<evidence type="ECO:0000313" key="5">
    <source>
        <dbReference type="Proteomes" id="UP000654075"/>
    </source>
</evidence>
<feature type="domain" description="AAA+ ATPase" evidence="2">
    <location>
        <begin position="156"/>
        <end position="281"/>
    </location>
</feature>
<evidence type="ECO:0000313" key="3">
    <source>
        <dbReference type="EMBL" id="CAE8628933.1"/>
    </source>
</evidence>
<dbReference type="SUPFAM" id="SSF52540">
    <property type="entry name" value="P-loop containing nucleoside triphosphate hydrolases"/>
    <property type="match status" value="1"/>
</dbReference>
<dbReference type="GO" id="GO:0016887">
    <property type="term" value="F:ATP hydrolysis activity"/>
    <property type="evidence" value="ECO:0007669"/>
    <property type="project" value="InterPro"/>
</dbReference>
<feature type="compositionally biased region" description="Low complexity" evidence="1">
    <location>
        <begin position="66"/>
        <end position="94"/>
    </location>
</feature>
<dbReference type="InterPro" id="IPR003959">
    <property type="entry name" value="ATPase_AAA_core"/>
</dbReference>
<dbReference type="PANTHER" id="PTHR23077">
    <property type="entry name" value="AAA-FAMILY ATPASE"/>
    <property type="match status" value="1"/>
</dbReference>
<dbReference type="InterPro" id="IPR050168">
    <property type="entry name" value="AAA_ATPase_domain"/>
</dbReference>
<accession>A0A813GU35</accession>